<dbReference type="GO" id="GO:0016787">
    <property type="term" value="F:hydrolase activity"/>
    <property type="evidence" value="ECO:0007669"/>
    <property type="project" value="UniProtKB-KW"/>
</dbReference>
<dbReference type="NCBIfam" id="TIGR00250">
    <property type="entry name" value="RNAse_H_YqgF"/>
    <property type="match status" value="1"/>
</dbReference>
<gene>
    <name evidence="1" type="ORF">Helico6505_0330</name>
</gene>
<dbReference type="GO" id="GO:0005829">
    <property type="term" value="C:cytosol"/>
    <property type="evidence" value="ECO:0007669"/>
    <property type="project" value="TreeGrafter"/>
</dbReference>
<proteinExistence type="predicted"/>
<organism evidence="1">
    <name type="scientific">uncultured Helicobacter sp</name>
    <dbReference type="NCBI Taxonomy" id="175537"/>
    <lineage>
        <taxon>Bacteria</taxon>
        <taxon>Pseudomonadati</taxon>
        <taxon>Campylobacterota</taxon>
        <taxon>Epsilonproteobacteria</taxon>
        <taxon>Campylobacterales</taxon>
        <taxon>Helicobacteraceae</taxon>
        <taxon>Helicobacter</taxon>
        <taxon>environmental samples</taxon>
    </lineage>
</organism>
<keyword evidence="1" id="KW-0378">Hydrolase</keyword>
<dbReference type="InterPro" id="IPR037027">
    <property type="entry name" value="YqgF/RNaseH-like_dom_sf"/>
</dbReference>
<dbReference type="Gene3D" id="3.30.420.140">
    <property type="entry name" value="YqgF/RNase H-like domain"/>
    <property type="match status" value="1"/>
</dbReference>
<dbReference type="Pfam" id="PF03652">
    <property type="entry name" value="RuvX"/>
    <property type="match status" value="1"/>
</dbReference>
<dbReference type="PANTHER" id="PTHR33317">
    <property type="entry name" value="POLYNUCLEOTIDYL TRANSFERASE, RIBONUCLEASE H-LIKE SUPERFAMILY PROTEIN"/>
    <property type="match status" value="1"/>
</dbReference>
<reference evidence="1" key="1">
    <citation type="journal article" date="2020" name="J. ISSAAS">
        <title>Lactobacilli and other gastrointestinal microbiota of Peromyscus leucopus, reservoir host for agents of Lyme disease and other zoonoses in North America.</title>
        <authorList>
            <person name="Milovic A."/>
            <person name="Bassam K."/>
            <person name="Shao H."/>
            <person name="Chatzistamou I."/>
            <person name="Tufts D.M."/>
            <person name="Diuk-Wasser M."/>
            <person name="Barbour A.G."/>
        </authorList>
    </citation>
    <scope>NUCLEOTIDE SEQUENCE</scope>
    <source>
        <strain evidence="1">LL4</strain>
    </source>
</reference>
<sequence length="115" mass="13309">MPLDPILRQNRNQAAKELASVLYSRHITHLVVGLPSNDQATHEAHEMEKRIKHFIGLLEFQGEIIYINEDYTSIEAFRDTLHMKKQSRAKAQKDGKIDSLSACIILERYIESYNN</sequence>
<protein>
    <submittedName>
        <fullName evidence="1">Putative pre-16S rRNA nuclease</fullName>
        <ecNumber evidence="1">3.1.-.-</ecNumber>
    </submittedName>
</protein>
<evidence type="ECO:0000313" key="1">
    <source>
        <dbReference type="EMBL" id="QGT50201.1"/>
    </source>
</evidence>
<dbReference type="EMBL" id="MN577568">
    <property type="protein sequence ID" value="QGT50201.1"/>
    <property type="molecule type" value="Genomic_DNA"/>
</dbReference>
<dbReference type="SUPFAM" id="SSF53098">
    <property type="entry name" value="Ribonuclease H-like"/>
    <property type="match status" value="1"/>
</dbReference>
<dbReference type="PANTHER" id="PTHR33317:SF4">
    <property type="entry name" value="POLYNUCLEOTIDYL TRANSFERASE, RIBONUCLEASE H-LIKE SUPERFAMILY PROTEIN"/>
    <property type="match status" value="1"/>
</dbReference>
<name>A0A650ELN7_9HELI</name>
<dbReference type="InterPro" id="IPR012337">
    <property type="entry name" value="RNaseH-like_sf"/>
</dbReference>
<dbReference type="AlphaFoldDB" id="A0A650ELN7"/>
<dbReference type="EC" id="3.1.-.-" evidence="1"/>
<dbReference type="GO" id="GO:0000967">
    <property type="term" value="P:rRNA 5'-end processing"/>
    <property type="evidence" value="ECO:0007669"/>
    <property type="project" value="TreeGrafter"/>
</dbReference>
<accession>A0A650ELN7</accession>
<dbReference type="CDD" id="cd16964">
    <property type="entry name" value="YqgF"/>
    <property type="match status" value="1"/>
</dbReference>
<dbReference type="InterPro" id="IPR005227">
    <property type="entry name" value="YqgF"/>
</dbReference>